<dbReference type="InterPro" id="IPR005821">
    <property type="entry name" value="Ion_trans_dom"/>
</dbReference>
<dbReference type="Pfam" id="PF00520">
    <property type="entry name" value="Ion_trans"/>
    <property type="match status" value="1"/>
</dbReference>
<organism evidence="7 8">
    <name type="scientific">Prorocentrum cordatum</name>
    <dbReference type="NCBI Taxonomy" id="2364126"/>
    <lineage>
        <taxon>Eukaryota</taxon>
        <taxon>Sar</taxon>
        <taxon>Alveolata</taxon>
        <taxon>Dinophyceae</taxon>
        <taxon>Prorocentrales</taxon>
        <taxon>Prorocentraceae</taxon>
        <taxon>Prorocentrum</taxon>
    </lineage>
</organism>
<reference evidence="7" key="1">
    <citation type="submission" date="2023-10" db="EMBL/GenBank/DDBJ databases">
        <authorList>
            <person name="Chen Y."/>
            <person name="Shah S."/>
            <person name="Dougan E. K."/>
            <person name="Thang M."/>
            <person name="Chan C."/>
        </authorList>
    </citation>
    <scope>NUCLEOTIDE SEQUENCE [LARGE SCALE GENOMIC DNA]</scope>
</reference>
<feature type="domain" description="Ion transport" evidence="6">
    <location>
        <begin position="311"/>
        <end position="413"/>
    </location>
</feature>
<gene>
    <name evidence="7" type="ORF">PCOR1329_LOCUS6154</name>
</gene>
<dbReference type="EMBL" id="CAUYUJ010001647">
    <property type="protein sequence ID" value="CAK0796924.1"/>
    <property type="molecule type" value="Genomic_DNA"/>
</dbReference>
<keyword evidence="3" id="KW-1133">Transmembrane helix</keyword>
<dbReference type="Proteomes" id="UP001189429">
    <property type="component" value="Unassembled WGS sequence"/>
</dbReference>
<evidence type="ECO:0000256" key="5">
    <source>
        <dbReference type="SAM" id="MobiDB-lite"/>
    </source>
</evidence>
<name>A0ABN9PUP1_9DINO</name>
<proteinExistence type="predicted"/>
<evidence type="ECO:0000256" key="4">
    <source>
        <dbReference type="ARBA" id="ARBA00023136"/>
    </source>
</evidence>
<evidence type="ECO:0000256" key="1">
    <source>
        <dbReference type="ARBA" id="ARBA00004141"/>
    </source>
</evidence>
<feature type="region of interest" description="Disordered" evidence="5">
    <location>
        <begin position="217"/>
        <end position="252"/>
    </location>
</feature>
<keyword evidence="2" id="KW-0812">Transmembrane</keyword>
<accession>A0ABN9PUP1</accession>
<evidence type="ECO:0000256" key="2">
    <source>
        <dbReference type="ARBA" id="ARBA00022692"/>
    </source>
</evidence>
<keyword evidence="8" id="KW-1185">Reference proteome</keyword>
<evidence type="ECO:0000256" key="3">
    <source>
        <dbReference type="ARBA" id="ARBA00022989"/>
    </source>
</evidence>
<dbReference type="Gene3D" id="1.20.120.350">
    <property type="entry name" value="Voltage-gated potassium channels. Chain C"/>
    <property type="match status" value="1"/>
</dbReference>
<comment type="subcellular location">
    <subcellularLocation>
        <location evidence="1">Membrane</location>
        <topology evidence="1">Multi-pass membrane protein</topology>
    </subcellularLocation>
</comment>
<dbReference type="InterPro" id="IPR027359">
    <property type="entry name" value="Volt_channel_dom_sf"/>
</dbReference>
<feature type="region of interest" description="Disordered" evidence="5">
    <location>
        <begin position="1"/>
        <end position="22"/>
    </location>
</feature>
<protein>
    <recommendedName>
        <fullName evidence="6">Ion transport domain-containing protein</fullName>
    </recommendedName>
</protein>
<evidence type="ECO:0000313" key="8">
    <source>
        <dbReference type="Proteomes" id="UP001189429"/>
    </source>
</evidence>
<sequence length="547" mass="59383">MAAPPGTPRGLPPVDVPPLEARRLSSPRGMFYSGAPPDPAAGVARDLWYELFMRLDDYREQVGNMMSEASEQRRSLAAAAEERHGELLQRVAQVSSEVSGFRPPSRQRTSAASTAPHEERAAAGAEGDGGGAAGSRQAMISPHPIASISPADRPSTRSSCGSLVEAPSAEPPPGACTAEGGTGGEAAVQPAAASSRGQRGVRFARGSTLPLPTAEQAMAWPSSEPSGDLTPGSPGLPPVPLPPPPLGTESLGRTRSSYYDVPMIDPSKQSHTSGRWAKDCVASCYEAWMNIKEPERTGLLASLERRGRTLFGFIIFANACWMTWFVDYQAKNLGDADDWAYEVEKAFLIIYCLELALAIAVHKYYFFCNDDAGWNWLDFLIVSIDAVQAVLASRVSGQFTVGRVLRALKIIRMTTEKCCSSGRLVVDEFFDMVVGSHLHAYLHSIGISVKELREFAEFVGADKKGSISVDSLIHGCTLVRGNARNLDMQRALLDIKRIRLNQDWIVRALSAQWGVGVTSQREPHSQVWNSMTESQTLEDVYWDSEGQ</sequence>
<feature type="compositionally biased region" description="Pro residues" evidence="5">
    <location>
        <begin position="234"/>
        <end position="246"/>
    </location>
</feature>
<feature type="region of interest" description="Disordered" evidence="5">
    <location>
        <begin position="94"/>
        <end position="200"/>
    </location>
</feature>
<feature type="compositionally biased region" description="Pro residues" evidence="5">
    <location>
        <begin position="1"/>
        <end position="16"/>
    </location>
</feature>
<comment type="caution">
    <text evidence="7">The sequence shown here is derived from an EMBL/GenBank/DDBJ whole genome shotgun (WGS) entry which is preliminary data.</text>
</comment>
<evidence type="ECO:0000313" key="7">
    <source>
        <dbReference type="EMBL" id="CAK0796924.1"/>
    </source>
</evidence>
<keyword evidence="4" id="KW-0472">Membrane</keyword>
<evidence type="ECO:0000259" key="6">
    <source>
        <dbReference type="Pfam" id="PF00520"/>
    </source>
</evidence>